<gene>
    <name evidence="5" type="ORF">AU378_20235</name>
</gene>
<dbReference type="AlphaFoldDB" id="A0A135W4N7"/>
<dbReference type="SUPFAM" id="SSF56300">
    <property type="entry name" value="Metallo-dependent phosphatases"/>
    <property type="match status" value="1"/>
</dbReference>
<dbReference type="Proteomes" id="UP000070513">
    <property type="component" value="Unassembled WGS sequence"/>
</dbReference>
<feature type="domain" description="Calcineurin-like phosphoesterase N-terminal" evidence="4">
    <location>
        <begin position="40"/>
        <end position="109"/>
    </location>
</feature>
<dbReference type="EMBL" id="LPUR01000018">
    <property type="protein sequence ID" value="KXH79692.1"/>
    <property type="molecule type" value="Genomic_DNA"/>
</dbReference>
<keyword evidence="1" id="KW-0732">Signal</keyword>
<organism evidence="5 6">
    <name type="scientific">Chryseobacterium kwangjuense</name>
    <dbReference type="NCBI Taxonomy" id="267125"/>
    <lineage>
        <taxon>Bacteria</taxon>
        <taxon>Pseudomonadati</taxon>
        <taxon>Bacteroidota</taxon>
        <taxon>Flavobacteriia</taxon>
        <taxon>Flavobacteriales</taxon>
        <taxon>Weeksellaceae</taxon>
        <taxon>Chryseobacterium group</taxon>
        <taxon>Chryseobacterium</taxon>
    </lineage>
</organism>
<dbReference type="OrthoDB" id="1776264at2"/>
<dbReference type="Gene3D" id="2.60.40.10">
    <property type="entry name" value="Immunoglobulins"/>
    <property type="match status" value="1"/>
</dbReference>
<dbReference type="InterPro" id="IPR032285">
    <property type="entry name" value="Metallophos_N"/>
</dbReference>
<proteinExistence type="predicted"/>
<evidence type="ECO:0000256" key="1">
    <source>
        <dbReference type="SAM" id="SignalP"/>
    </source>
</evidence>
<dbReference type="InterPro" id="IPR051918">
    <property type="entry name" value="STPP_CPPED1"/>
</dbReference>
<protein>
    <submittedName>
        <fullName evidence="5">Metallophosphoesterase</fullName>
    </submittedName>
</protein>
<dbReference type="PANTHER" id="PTHR43143">
    <property type="entry name" value="METALLOPHOSPHOESTERASE, CALCINEURIN SUPERFAMILY"/>
    <property type="match status" value="1"/>
</dbReference>
<feature type="domain" description="Calcineurin-like phosphoesterase C-terminal" evidence="3">
    <location>
        <begin position="347"/>
        <end position="514"/>
    </location>
</feature>
<dbReference type="PANTHER" id="PTHR43143:SF6">
    <property type="entry name" value="BLL3016 PROTEIN"/>
    <property type="match status" value="1"/>
</dbReference>
<dbReference type="InterPro" id="IPR013783">
    <property type="entry name" value="Ig-like_fold"/>
</dbReference>
<evidence type="ECO:0000259" key="3">
    <source>
        <dbReference type="Pfam" id="PF16370"/>
    </source>
</evidence>
<dbReference type="SUPFAM" id="SSF117074">
    <property type="entry name" value="Hypothetical protein PA1324"/>
    <property type="match status" value="1"/>
</dbReference>
<name>A0A135W4N7_9FLAO</name>
<dbReference type="InterPro" id="IPR032288">
    <property type="entry name" value="Metallophos_C"/>
</dbReference>
<dbReference type="Pfam" id="PF16370">
    <property type="entry name" value="MetallophosC"/>
    <property type="match status" value="1"/>
</dbReference>
<dbReference type="GO" id="GO:0016787">
    <property type="term" value="F:hydrolase activity"/>
    <property type="evidence" value="ECO:0007669"/>
    <property type="project" value="InterPro"/>
</dbReference>
<feature type="chain" id="PRO_5007467492" evidence="1">
    <location>
        <begin position="21"/>
        <end position="529"/>
    </location>
</feature>
<comment type="caution">
    <text evidence="5">The sequence shown here is derived from an EMBL/GenBank/DDBJ whole genome shotgun (WGS) entry which is preliminary data.</text>
</comment>
<reference evidence="6" key="1">
    <citation type="submission" date="2015-12" db="EMBL/GenBank/DDBJ databases">
        <title>Genome sequence of a biocontrol rhizobacterium Chryseobacterium kwangjuense strain KJ1R5 isolated from pepper (Capsicum annuum L.).</title>
        <authorList>
            <person name="Jeong J.-J."/>
            <person name="Park H."/>
            <person name="Mannaa M."/>
            <person name="Sang M.K."/>
            <person name="Choi I.-G."/>
            <person name="Kim K.D."/>
        </authorList>
    </citation>
    <scope>NUCLEOTIDE SEQUENCE [LARGE SCALE GENOMIC DNA]</scope>
    <source>
        <strain evidence="6">KJ1R5</strain>
    </source>
</reference>
<feature type="domain" description="Calcineurin-like phosphoesterase" evidence="2">
    <location>
        <begin position="138"/>
        <end position="327"/>
    </location>
</feature>
<reference evidence="5 6" key="2">
    <citation type="journal article" date="2016" name="Genome Announc.">
        <title>Draft Genome Sequence of a Biocontrol Rhizobacterium, Chryseobacterium kwangjuense Strain KJ1R5, Isolated from Pepper (Capsicum annuum).</title>
        <authorList>
            <person name="Jeong J.J."/>
            <person name="Park H."/>
            <person name="Park B.H."/>
            <person name="Mannaa M."/>
            <person name="Sang M.K."/>
            <person name="Choi I.G."/>
            <person name="Kim K.D."/>
        </authorList>
    </citation>
    <scope>NUCLEOTIDE SEQUENCE [LARGE SCALE GENOMIC DNA]</scope>
    <source>
        <strain evidence="5 6">KJ1R5</strain>
    </source>
</reference>
<evidence type="ECO:0000259" key="2">
    <source>
        <dbReference type="Pfam" id="PF00149"/>
    </source>
</evidence>
<dbReference type="InterPro" id="IPR029052">
    <property type="entry name" value="Metallo-depent_PP-like"/>
</dbReference>
<dbReference type="InterPro" id="IPR004843">
    <property type="entry name" value="Calcineurin-like_PHP"/>
</dbReference>
<feature type="signal peptide" evidence="1">
    <location>
        <begin position="1"/>
        <end position="20"/>
    </location>
</feature>
<dbReference type="Pfam" id="PF00149">
    <property type="entry name" value="Metallophos"/>
    <property type="match status" value="1"/>
</dbReference>
<accession>A0A135W4N7</accession>
<evidence type="ECO:0000313" key="5">
    <source>
        <dbReference type="EMBL" id="KXH79692.1"/>
    </source>
</evidence>
<dbReference type="Pfam" id="PF16371">
    <property type="entry name" value="MetallophosN"/>
    <property type="match status" value="1"/>
</dbReference>
<sequence>MSIRVKFLMPCVLVSAMAFSQDSVSGYVFEDSNNNQKKENREKGVEGVAVSNGVQVVLTDKNGRYSLPVQEDQTVFVIKPSGYQTALNSNNLPQFYYHHKPKGSPADFKYKGTAPTGALPKELNFPLYKKEESKNFDILVFGDPQPYTEKELDYFRRGIVNEVKNTKKNAVLGISLGDLVGDNLSLQKPYADVMKEIGLPWYNVMGNHDMNYDAKEDRFSDETFENNFGPANYSFNYGNVHFIILDDILYPDPRDGKGYWGGFREDQLKFIENDLKLVDKNKLIVISFHIPLEHNNEDNFRNADRQKLFDFLNPFENVLLLSAHTHIQQQIFYTKKSGWNGAKDLHEYNVGTTCGDWYSGTPDDAGLPTSTMRDGTAKGYSFISFTDNQYKVKYRTAGKPEDYQIKLYIPKVIPHPSKTSAKILANFFMGSKKDKVEYRIDNGNWEEMEYDEAVDPNFALSVFKWDSTQNLFPGRRPSNPELSKHIWTAGFPKKLALGKHKLEVRAADMYGNQFTASEEFEVQNPVLIP</sequence>
<evidence type="ECO:0000313" key="6">
    <source>
        <dbReference type="Proteomes" id="UP000070513"/>
    </source>
</evidence>
<dbReference type="Gene3D" id="3.60.21.10">
    <property type="match status" value="1"/>
</dbReference>
<dbReference type="CDD" id="cd00838">
    <property type="entry name" value="MPP_superfamily"/>
    <property type="match status" value="1"/>
</dbReference>
<evidence type="ECO:0000259" key="4">
    <source>
        <dbReference type="Pfam" id="PF16371"/>
    </source>
</evidence>